<dbReference type="GO" id="GO:0004345">
    <property type="term" value="F:glucose-6-phosphate dehydrogenase activity"/>
    <property type="evidence" value="ECO:0007669"/>
    <property type="project" value="UniProtKB-UniRule"/>
</dbReference>
<sequence>MPTHDSTPQSSDRSGAPASVKLPTPAAGAPASAAGRHRAPPCTLVIFGAGGDLTSRLLMPALYNLAVDGLLDDDMRIVGVNHGERETDAWRDDLHTTLRKLAADKASTFHAGKLDDKAWNWVAQRLEYMAGDFEDDGAYQRLAKRLGAGKDDGEGSQGNVVFYLAVSGRFFKPIVERLGHAGLLKERGDGNGDGPFRRIVIEKPFGDDLASARDLNQHLLSFVRESQIYRIDHFLGKETVQSILAVRFANALFEPIWRREYIDSVQITASEVIGVERRGSFYEQTGAFRDMVPNHLFQLLGMVAMEPPNSFDAHAVRDKKAEIFDALKPLTPRDVVFGQYAAGPAGVAYRDEPDVAADSDTETYAAARVQIDNWRWAGVPFYLRTGKRLRERRTEISVRLKQVPFRLFRDTPTDALTPNVLTLRIDPSHGTSFDFNVKTPGPVMQIGAVRSSFDYDAFFPERANVGYETLLYDCLLGDETLFQRADSIEATWAAVEGVLHPADGEAIPVHAYPAGSDGPAEADALIGRDGRAWQSLTRPEPNNSGKPDRPKAEQAGQHDPS</sequence>
<feature type="binding site" evidence="7">
    <location>
        <position position="387"/>
    </location>
    <ligand>
        <name>substrate</name>
    </ligand>
</feature>
<feature type="binding site" evidence="7">
    <location>
        <position position="233"/>
    </location>
    <ligand>
        <name>substrate</name>
    </ligand>
</feature>
<reference evidence="11 12" key="1">
    <citation type="journal article" date="2011" name="J. Bacteriol.">
        <title>Complete genome sequence of Burkholderia gladioli BSR3.</title>
        <authorList>
            <person name="Seo Y.S."/>
            <person name="Lim J."/>
            <person name="Choi B.S."/>
            <person name="Kim H."/>
            <person name="Goo E."/>
            <person name="Lee B."/>
            <person name="Lim J.S."/>
            <person name="Choi I.Y."/>
            <person name="Moon J.S."/>
            <person name="Kim J."/>
            <person name="Hwang I."/>
        </authorList>
    </citation>
    <scope>NUCLEOTIDE SEQUENCE [LARGE SCALE GENOMIC DNA]</scope>
    <source>
        <strain evidence="11 12">BSR3</strain>
    </source>
</reference>
<feature type="binding site" evidence="7">
    <location>
        <position position="290"/>
    </location>
    <ligand>
        <name>substrate</name>
    </ligand>
</feature>
<dbReference type="PANTHER" id="PTHR23429">
    <property type="entry name" value="GLUCOSE-6-PHOSPHATE 1-DEHYDROGENASE G6PD"/>
    <property type="match status" value="1"/>
</dbReference>
<feature type="domain" description="Glucose-6-phosphate dehydrogenase NAD-binding" evidence="9">
    <location>
        <begin position="45"/>
        <end position="241"/>
    </location>
</feature>
<dbReference type="PANTHER" id="PTHR23429:SF0">
    <property type="entry name" value="GLUCOSE-6-PHOSPHATE 1-DEHYDROGENASE"/>
    <property type="match status" value="1"/>
</dbReference>
<dbReference type="Gene3D" id="3.30.360.10">
    <property type="entry name" value="Dihydrodipicolinate Reductase, domain 2"/>
    <property type="match status" value="1"/>
</dbReference>
<dbReference type="PRINTS" id="PR00079">
    <property type="entry name" value="G6PDHDRGNASE"/>
</dbReference>
<feature type="active site" description="Proton acceptor" evidence="7">
    <location>
        <position position="295"/>
    </location>
</feature>
<feature type="binding site" evidence="7">
    <location>
        <position position="271"/>
    </location>
    <ligand>
        <name>substrate</name>
    </ligand>
</feature>
<evidence type="ECO:0000313" key="12">
    <source>
        <dbReference type="Proteomes" id="UP000008316"/>
    </source>
</evidence>
<comment type="catalytic activity">
    <reaction evidence="7">
        <text>D-glucose 6-phosphate + NADP(+) = 6-phospho-D-glucono-1,5-lactone + NADPH + H(+)</text>
        <dbReference type="Rhea" id="RHEA:15841"/>
        <dbReference type="ChEBI" id="CHEBI:15378"/>
        <dbReference type="ChEBI" id="CHEBI:57783"/>
        <dbReference type="ChEBI" id="CHEBI:57955"/>
        <dbReference type="ChEBI" id="CHEBI:58349"/>
        <dbReference type="ChEBI" id="CHEBI:61548"/>
        <dbReference type="EC" id="1.1.1.49"/>
    </reaction>
</comment>
<comment type="similarity">
    <text evidence="2 7">Belongs to the glucose-6-phosphate dehydrogenase family.</text>
</comment>
<accession>F2LM83</accession>
<dbReference type="NCBIfam" id="TIGR00871">
    <property type="entry name" value="zwf"/>
    <property type="match status" value="1"/>
</dbReference>
<evidence type="ECO:0000256" key="7">
    <source>
        <dbReference type="HAMAP-Rule" id="MF_00966"/>
    </source>
</evidence>
<evidence type="ECO:0000259" key="10">
    <source>
        <dbReference type="Pfam" id="PF02781"/>
    </source>
</evidence>
<dbReference type="PIRSF" id="PIRSF000110">
    <property type="entry name" value="G6PD"/>
    <property type="match status" value="1"/>
</dbReference>
<comment type="function">
    <text evidence="7">Catalyzes the oxidation of glucose 6-phosphate to 6-phosphogluconolactone.</text>
</comment>
<feature type="domain" description="Glucose-6-phosphate dehydrogenase C-terminal" evidence="10">
    <location>
        <begin position="244"/>
        <end position="534"/>
    </location>
</feature>
<dbReference type="KEGG" id="bgd:bgla_2g15640"/>
<gene>
    <name evidence="7" type="primary">zwf</name>
    <name evidence="11" type="ordered locus">bgla_2g15640</name>
</gene>
<dbReference type="eggNOG" id="COG0364">
    <property type="taxonomic scope" value="Bacteria"/>
</dbReference>
<dbReference type="EMBL" id="CP002600">
    <property type="protein sequence ID" value="AEA64009.1"/>
    <property type="molecule type" value="Genomic_DNA"/>
</dbReference>
<dbReference type="Pfam" id="PF00479">
    <property type="entry name" value="G6PD_N"/>
    <property type="match status" value="1"/>
</dbReference>
<dbReference type="EC" id="1.1.1.49" evidence="7"/>
<keyword evidence="6 7" id="KW-0119">Carbohydrate metabolism</keyword>
<keyword evidence="3 7" id="KW-0313">Glucose metabolism</keyword>
<dbReference type="Proteomes" id="UP000008316">
    <property type="component" value="Chromosome 2"/>
</dbReference>
<dbReference type="SUPFAM" id="SSF55347">
    <property type="entry name" value="Glyceraldehyde-3-phosphate dehydrogenase-like, C-terminal domain"/>
    <property type="match status" value="1"/>
</dbReference>
<feature type="compositionally biased region" description="Polar residues" evidence="8">
    <location>
        <begin position="534"/>
        <end position="545"/>
    </location>
</feature>
<dbReference type="UniPathway" id="UPA00115">
    <property type="reaction ID" value="UER00408"/>
</dbReference>
<proteinExistence type="inferred from homology"/>
<comment type="pathway">
    <text evidence="1 7">Carbohydrate degradation; pentose phosphate pathway; D-ribulose 5-phosphate from D-glucose 6-phosphate (oxidative stage): step 1/3.</text>
</comment>
<dbReference type="HAMAP" id="MF_00966">
    <property type="entry name" value="G6PD"/>
    <property type="match status" value="1"/>
</dbReference>
<evidence type="ECO:0000256" key="3">
    <source>
        <dbReference type="ARBA" id="ARBA00022526"/>
    </source>
</evidence>
<protein>
    <recommendedName>
        <fullName evidence="7">Glucose-6-phosphate 1-dehydrogenase</fullName>
        <shortName evidence="7">G6PD</shortName>
        <ecNumber evidence="7">1.1.1.49</ecNumber>
    </recommendedName>
</protein>
<feature type="compositionally biased region" description="Low complexity" evidence="8">
    <location>
        <begin position="23"/>
        <end position="34"/>
    </location>
</feature>
<dbReference type="PROSITE" id="PS00069">
    <property type="entry name" value="G6P_DEHYDROGENASE"/>
    <property type="match status" value="1"/>
</dbReference>
<dbReference type="InterPro" id="IPR001282">
    <property type="entry name" value="G6P_DH"/>
</dbReference>
<evidence type="ECO:0000256" key="4">
    <source>
        <dbReference type="ARBA" id="ARBA00022857"/>
    </source>
</evidence>
<dbReference type="InterPro" id="IPR022675">
    <property type="entry name" value="G6P_DH_C"/>
</dbReference>
<dbReference type="InterPro" id="IPR019796">
    <property type="entry name" value="G6P_DH_AS"/>
</dbReference>
<evidence type="ECO:0000256" key="6">
    <source>
        <dbReference type="ARBA" id="ARBA00023277"/>
    </source>
</evidence>
<evidence type="ECO:0000256" key="5">
    <source>
        <dbReference type="ARBA" id="ARBA00023002"/>
    </source>
</evidence>
<feature type="region of interest" description="Disordered" evidence="8">
    <location>
        <begin position="1"/>
        <end position="36"/>
    </location>
</feature>
<evidence type="ECO:0000256" key="1">
    <source>
        <dbReference type="ARBA" id="ARBA00004937"/>
    </source>
</evidence>
<dbReference type="Pfam" id="PF02781">
    <property type="entry name" value="G6PD_C"/>
    <property type="match status" value="1"/>
</dbReference>
<feature type="binding site" evidence="7">
    <location>
        <position position="237"/>
    </location>
    <ligand>
        <name>substrate</name>
    </ligand>
</feature>
<dbReference type="GO" id="GO:0050661">
    <property type="term" value="F:NADP binding"/>
    <property type="evidence" value="ECO:0007669"/>
    <property type="project" value="UniProtKB-UniRule"/>
</dbReference>
<name>F2LM83_BURGS</name>
<dbReference type="GO" id="GO:0009051">
    <property type="term" value="P:pentose-phosphate shunt, oxidative branch"/>
    <property type="evidence" value="ECO:0007669"/>
    <property type="project" value="TreeGrafter"/>
</dbReference>
<evidence type="ECO:0000256" key="8">
    <source>
        <dbReference type="SAM" id="MobiDB-lite"/>
    </source>
</evidence>
<evidence type="ECO:0000259" key="9">
    <source>
        <dbReference type="Pfam" id="PF00479"/>
    </source>
</evidence>
<dbReference type="STRING" id="999541.bgla_2g15640"/>
<dbReference type="RefSeq" id="WP_013690336.1">
    <property type="nucleotide sequence ID" value="NC_015376.1"/>
</dbReference>
<keyword evidence="4 7" id="KW-0521">NADP</keyword>
<dbReference type="HOGENOM" id="CLU_013524_5_0_4"/>
<organism evidence="11 12">
    <name type="scientific">Burkholderia gladioli (strain BSR3)</name>
    <dbReference type="NCBI Taxonomy" id="999541"/>
    <lineage>
        <taxon>Bacteria</taxon>
        <taxon>Pseudomonadati</taxon>
        <taxon>Pseudomonadota</taxon>
        <taxon>Betaproteobacteria</taxon>
        <taxon>Burkholderiales</taxon>
        <taxon>Burkholderiaceae</taxon>
        <taxon>Burkholderia</taxon>
    </lineage>
</organism>
<feature type="region of interest" description="Disordered" evidence="8">
    <location>
        <begin position="513"/>
        <end position="561"/>
    </location>
</feature>
<dbReference type="InterPro" id="IPR036291">
    <property type="entry name" value="NAD(P)-bd_dom_sf"/>
</dbReference>
<dbReference type="InterPro" id="IPR022674">
    <property type="entry name" value="G6P_DH_NAD-bd"/>
</dbReference>
<dbReference type="GO" id="GO:0005829">
    <property type="term" value="C:cytosol"/>
    <property type="evidence" value="ECO:0007669"/>
    <property type="project" value="TreeGrafter"/>
</dbReference>
<keyword evidence="12" id="KW-1185">Reference proteome</keyword>
<dbReference type="AlphaFoldDB" id="F2LM83"/>
<feature type="binding site" evidence="7">
    <location>
        <position position="203"/>
    </location>
    <ligand>
        <name>NADP(+)</name>
        <dbReference type="ChEBI" id="CHEBI:58349"/>
    </ligand>
</feature>
<dbReference type="GO" id="GO:0006006">
    <property type="term" value="P:glucose metabolic process"/>
    <property type="evidence" value="ECO:0007669"/>
    <property type="project" value="UniProtKB-KW"/>
</dbReference>
<feature type="binding site" evidence="7">
    <location>
        <begin position="132"/>
        <end position="133"/>
    </location>
    <ligand>
        <name>NADP(+)</name>
        <dbReference type="ChEBI" id="CHEBI:58349"/>
    </ligand>
</feature>
<evidence type="ECO:0000313" key="11">
    <source>
        <dbReference type="EMBL" id="AEA64009.1"/>
    </source>
</evidence>
<dbReference type="Gene3D" id="3.40.50.720">
    <property type="entry name" value="NAD(P)-binding Rossmann-like Domain"/>
    <property type="match status" value="1"/>
</dbReference>
<comment type="caution">
    <text evidence="7">Lacks conserved residue(s) required for the propagation of feature annotation.</text>
</comment>
<feature type="compositionally biased region" description="Polar residues" evidence="8">
    <location>
        <begin position="1"/>
        <end position="13"/>
    </location>
</feature>
<keyword evidence="5 7" id="KW-0560">Oxidoreductase</keyword>
<evidence type="ECO:0000256" key="2">
    <source>
        <dbReference type="ARBA" id="ARBA00009975"/>
    </source>
</evidence>
<dbReference type="SUPFAM" id="SSF51735">
    <property type="entry name" value="NAD(P)-binding Rossmann-fold domains"/>
    <property type="match status" value="1"/>
</dbReference>